<dbReference type="SUPFAM" id="SSF57567">
    <property type="entry name" value="Serine protease inhibitors"/>
    <property type="match status" value="3"/>
</dbReference>
<dbReference type="EMBL" id="GEGO01006701">
    <property type="protein sequence ID" value="JAR88703.1"/>
    <property type="molecule type" value="Transcribed_RNA"/>
</dbReference>
<organism evidence="4">
    <name type="scientific">Ixodes ricinus</name>
    <name type="common">Common tick</name>
    <name type="synonym">Acarus ricinus</name>
    <dbReference type="NCBI Taxonomy" id="34613"/>
    <lineage>
        <taxon>Eukaryota</taxon>
        <taxon>Metazoa</taxon>
        <taxon>Ecdysozoa</taxon>
        <taxon>Arthropoda</taxon>
        <taxon>Chelicerata</taxon>
        <taxon>Arachnida</taxon>
        <taxon>Acari</taxon>
        <taxon>Parasitiformes</taxon>
        <taxon>Ixodida</taxon>
        <taxon>Ixodoidea</taxon>
        <taxon>Ixodidae</taxon>
        <taxon>Ixodinae</taxon>
        <taxon>Ixodes</taxon>
    </lineage>
</organism>
<feature type="domain" description="TIL" evidence="3">
    <location>
        <begin position="106"/>
        <end position="162"/>
    </location>
</feature>
<dbReference type="GO" id="GO:0030414">
    <property type="term" value="F:peptidase inhibitor activity"/>
    <property type="evidence" value="ECO:0007669"/>
    <property type="project" value="UniProtKB-KW"/>
</dbReference>
<dbReference type="InterPro" id="IPR051368">
    <property type="entry name" value="SerProtInhib-TIL_Domain"/>
</dbReference>
<accession>A0A147BD52</accession>
<proteinExistence type="predicted"/>
<dbReference type="Gene3D" id="2.10.25.10">
    <property type="entry name" value="Laminin"/>
    <property type="match status" value="3"/>
</dbReference>
<dbReference type="InterPro" id="IPR036084">
    <property type="entry name" value="Ser_inhib-like_sf"/>
</dbReference>
<dbReference type="InterPro" id="IPR002919">
    <property type="entry name" value="TIL_dom"/>
</dbReference>
<reference evidence="4" key="1">
    <citation type="journal article" date="2018" name="PLoS Negl. Trop. Dis.">
        <title>Sialome diversity of ticks revealed by RNAseq of single tick salivary glands.</title>
        <authorList>
            <person name="Perner J."/>
            <person name="Kropackova S."/>
            <person name="Kopacek P."/>
            <person name="Ribeiro J.M."/>
        </authorList>
    </citation>
    <scope>NUCLEOTIDE SEQUENCE</scope>
    <source>
        <strain evidence="4">Siblings of single egg batch collected in Ceske Budejovice</strain>
        <tissue evidence="4">Salivary glands</tissue>
    </source>
</reference>
<keyword evidence="1" id="KW-0646">Protease inhibitor</keyword>
<feature type="domain" description="TIL" evidence="3">
    <location>
        <begin position="184"/>
        <end position="240"/>
    </location>
</feature>
<dbReference type="CDD" id="cd19941">
    <property type="entry name" value="TIL"/>
    <property type="match status" value="3"/>
</dbReference>
<dbReference type="PANTHER" id="PTHR23259:SF69">
    <property type="entry name" value="GEO11767P1-RELATED"/>
    <property type="match status" value="1"/>
</dbReference>
<feature type="non-terminal residue" evidence="4">
    <location>
        <position position="1"/>
    </location>
</feature>
<keyword evidence="2" id="KW-1015">Disulfide bond</keyword>
<evidence type="ECO:0000313" key="4">
    <source>
        <dbReference type="EMBL" id="JAR88703.1"/>
    </source>
</evidence>
<dbReference type="Pfam" id="PF01826">
    <property type="entry name" value="TIL"/>
    <property type="match status" value="3"/>
</dbReference>
<dbReference type="PANTHER" id="PTHR23259">
    <property type="entry name" value="RIDDLE"/>
    <property type="match status" value="1"/>
</dbReference>
<protein>
    <submittedName>
        <fullName evidence="4">Putative inducible metalloproteinase</fullName>
    </submittedName>
</protein>
<evidence type="ECO:0000259" key="3">
    <source>
        <dbReference type="Pfam" id="PF01826"/>
    </source>
</evidence>
<dbReference type="AlphaFoldDB" id="A0A147BD52"/>
<evidence type="ECO:0000256" key="2">
    <source>
        <dbReference type="ARBA" id="ARBA00023157"/>
    </source>
</evidence>
<name>A0A147BD52_IXORI</name>
<evidence type="ECO:0000256" key="1">
    <source>
        <dbReference type="ARBA" id="ARBA00022690"/>
    </source>
</evidence>
<feature type="domain" description="TIL" evidence="3">
    <location>
        <begin position="26"/>
        <end position="82"/>
    </location>
</feature>
<sequence length="253" mass="27916">CVTDDVCPFEDQYPTNTLLPPLLRQCGTGEVWKECASTTCGEKSCLGRHGGVSCTTDCIYSCFCAEGFYRNADGACVVVDECPPLEQHQSDTLSSWYPGPPSPRQCNTNEVWKECASSTCGEKSCSWHHVGIGCTKDCRYDCFCDDGFYRTAEGTCVTVDECPPGGKDQSQFPRPGWISQTKHCEEGEEWKTCVSSSCPEETCERPGPMMECTEDCRQGCYCAAGFYRNSEGRCVPLSECPQARVEEATQDIE</sequence>